<feature type="coiled-coil region" evidence="1">
    <location>
        <begin position="681"/>
        <end position="708"/>
    </location>
</feature>
<feature type="region of interest" description="Disordered" evidence="2">
    <location>
        <begin position="178"/>
        <end position="207"/>
    </location>
</feature>
<dbReference type="Proteomes" id="UP000076154">
    <property type="component" value="Unassembled WGS sequence"/>
</dbReference>
<evidence type="ECO:0000313" key="3">
    <source>
        <dbReference type="EMBL" id="RDB25431.1"/>
    </source>
</evidence>
<name>A0A369JSY6_HYPMA</name>
<dbReference type="SUPFAM" id="SSF50494">
    <property type="entry name" value="Trypsin-like serine proteases"/>
    <property type="match status" value="1"/>
</dbReference>
<dbReference type="OrthoDB" id="5424209at2759"/>
<organism evidence="3 4">
    <name type="scientific">Hypsizygus marmoreus</name>
    <name type="common">White beech mushroom</name>
    <name type="synonym">Agaricus marmoreus</name>
    <dbReference type="NCBI Taxonomy" id="39966"/>
    <lineage>
        <taxon>Eukaryota</taxon>
        <taxon>Fungi</taxon>
        <taxon>Dikarya</taxon>
        <taxon>Basidiomycota</taxon>
        <taxon>Agaricomycotina</taxon>
        <taxon>Agaricomycetes</taxon>
        <taxon>Agaricomycetidae</taxon>
        <taxon>Agaricales</taxon>
        <taxon>Tricholomatineae</taxon>
        <taxon>Lyophyllaceae</taxon>
        <taxon>Hypsizygus</taxon>
    </lineage>
</organism>
<evidence type="ECO:0008006" key="5">
    <source>
        <dbReference type="Google" id="ProtNLM"/>
    </source>
</evidence>
<feature type="region of interest" description="Disordered" evidence="2">
    <location>
        <begin position="1"/>
        <end position="21"/>
    </location>
</feature>
<evidence type="ECO:0000256" key="2">
    <source>
        <dbReference type="SAM" id="MobiDB-lite"/>
    </source>
</evidence>
<reference evidence="3" key="1">
    <citation type="submission" date="2018-04" db="EMBL/GenBank/DDBJ databases">
        <title>Whole genome sequencing of Hypsizygus marmoreus.</title>
        <authorList>
            <person name="Choi I.-G."/>
            <person name="Min B."/>
            <person name="Kim J.-G."/>
            <person name="Kim S."/>
            <person name="Oh Y.-L."/>
            <person name="Kong W.-S."/>
            <person name="Park H."/>
            <person name="Jeong J."/>
            <person name="Song E.-S."/>
        </authorList>
    </citation>
    <scope>NUCLEOTIDE SEQUENCE [LARGE SCALE GENOMIC DNA]</scope>
    <source>
        <strain evidence="3">51987-8</strain>
    </source>
</reference>
<accession>A0A369JSY6</accession>
<evidence type="ECO:0000256" key="1">
    <source>
        <dbReference type="SAM" id="Coils"/>
    </source>
</evidence>
<feature type="compositionally biased region" description="Basic and acidic residues" evidence="2">
    <location>
        <begin position="294"/>
        <end position="304"/>
    </location>
</feature>
<dbReference type="EMBL" id="LUEZ02000041">
    <property type="protein sequence ID" value="RDB25431.1"/>
    <property type="molecule type" value="Genomic_DNA"/>
</dbReference>
<sequence length="927" mass="104132">MATDTVPSPQRPRKPPLADWPTIKILTPPKGRYSPKTDEWCVSYCSQSVTGRFYGKEPFCRSICIRKVFPHEVKNVVAFKTHRNIGPDGKAKYPLPSEGQPVNVPRILGGKPAEDPDTASSRSTLEAVKYWDEGWYFWTTTSRLAIHEKTDSMMMDLDQQRRQGERWEQRREVWQDYQDHLQKASTSTQPGAEQTQRDGESSRWWGPIVPPRPVPEFRSHSLLVPLPPDIPPFWERIHKLLAPSHKVLGIFRESLASGEQQEFAGRLWEKAWSNEPFILASRTFTKAYERWKDRDLPPDADDGKTGSTTASSNHHHTSHEPINIKRRFAFCIERGWHFALSLSPTERPTVESALPPMASNTDLNDFFASCIAIAAQQVGGQSPISPTPTLDEDDQDIAAPRSRLSDSYPAAFTDFYGLPSNPPCIFKTGDAWPVRTGPEAQRILREARPVCDHPMQDRWPDIGQLICEHLDSRDVEWSSIDPVRFAEAGKEDVSALYLWIGVIPGTLVFEAAKAAAEGCKDILAREGFPDVEVAFRESVVTQSAGPKLLSLDPSVDPVPELRSPFTPTLGIQIAPLGTPYYEGTGAVYLRESSQSDRVFLLTAGHVTRPPPAHRNQLLSRKHGRQARQEIVVLGTNAYTDAINRMMSTIGHDLLSIKTWDEEFERLGPVVEGEAPRRTRARKDYEDLVEKARRRIEEVNEIHDEVTKHWTTPNQRVIGYVVHAPAIAVDDGPKHFTRDWALIDLYRDKIDWDTFQGNKVYVGGKISSADFILKMHPHPEGRSDFKYPPGGLLQVRGIVKDDEIRKSQQLDANGEKCLIVTKNGKTTGATLGRLAGMESFVRRYPENGIKKTSIEIAVYPYSNKDGAFSAPGDSGAIVVDSKGRVVGLLVAGAGATEETDVTYLTPYWWIEEQMKEVFPNCCLYEIVD</sequence>
<keyword evidence="4" id="KW-1185">Reference proteome</keyword>
<feature type="compositionally biased region" description="Polar residues" evidence="2">
    <location>
        <begin position="183"/>
        <end position="194"/>
    </location>
</feature>
<proteinExistence type="predicted"/>
<evidence type="ECO:0000313" key="4">
    <source>
        <dbReference type="Proteomes" id="UP000076154"/>
    </source>
</evidence>
<protein>
    <recommendedName>
        <fullName evidence="5">Peptidase S1 domain-containing protein</fullName>
    </recommendedName>
</protein>
<gene>
    <name evidence="3" type="ORF">Hypma_007553</name>
</gene>
<dbReference type="InParanoid" id="A0A369JSY6"/>
<feature type="region of interest" description="Disordered" evidence="2">
    <location>
        <begin position="294"/>
        <end position="319"/>
    </location>
</feature>
<comment type="caution">
    <text evidence="3">The sequence shown here is derived from an EMBL/GenBank/DDBJ whole genome shotgun (WGS) entry which is preliminary data.</text>
</comment>
<dbReference type="InterPro" id="IPR009003">
    <property type="entry name" value="Peptidase_S1_PA"/>
</dbReference>
<keyword evidence="1" id="KW-0175">Coiled coil</keyword>
<dbReference type="AlphaFoldDB" id="A0A369JSY6"/>